<dbReference type="InterPro" id="IPR041628">
    <property type="entry name" value="ChlI/MoxR_AAA_lid"/>
</dbReference>
<keyword evidence="5" id="KW-1185">Reference proteome</keyword>
<sequence>MEVQSLLDNIQELSDLELGVLLSLIAQGHCLMTTEDDLVDDLANELSLIASERFGLSYVVLEPEDLCSVDRFGEAILEETGTQFSAEDDPQPGSFRARLANLDIRAAPKLSQRLSRENGRFDDRMVKNVIIAKGFNFADEYVQVQTIEIINNKRFFSRTTVHIAPKTFLFIPIVTASSKDTHLTPHLNDRLFISHYHHPDHGFANLEELDYSAVSDDSSGRSRQRSSWESTQKSRLISKDVIDKVRAMGEAAAITPEVRRYLQDIITFLRMERGVDGGVTPRATSQFVALAKHLAPLHGVDFVTPSLVMLAARKVYAHRIMIAEPARERSMQYGSDPAAVAELLQDLTPQLVIEEVLNTVQCPI</sequence>
<organism evidence="4 5">
    <name type="scientific">Knufia fluminis</name>
    <dbReference type="NCBI Taxonomy" id="191047"/>
    <lineage>
        <taxon>Eukaryota</taxon>
        <taxon>Fungi</taxon>
        <taxon>Dikarya</taxon>
        <taxon>Ascomycota</taxon>
        <taxon>Pezizomycotina</taxon>
        <taxon>Eurotiomycetes</taxon>
        <taxon>Chaetothyriomycetidae</taxon>
        <taxon>Chaetothyriales</taxon>
        <taxon>Trichomeriaceae</taxon>
        <taxon>Knufia</taxon>
    </lineage>
</organism>
<gene>
    <name evidence="4" type="ORF">OHC33_006951</name>
</gene>
<accession>A0AAN8EC65</accession>
<dbReference type="InterPro" id="IPR052041">
    <property type="entry name" value="Nucleic_acid_metab_PIN/TRAM"/>
</dbReference>
<reference evidence="4 5" key="1">
    <citation type="submission" date="2022-12" db="EMBL/GenBank/DDBJ databases">
        <title>Genomic features and morphological characterization of a novel Knufia sp. strain isolated from spacecraft assembly facility.</title>
        <authorList>
            <person name="Teixeira M."/>
            <person name="Chander A.M."/>
            <person name="Stajich J.E."/>
            <person name="Venkateswaran K."/>
        </authorList>
    </citation>
    <scope>NUCLEOTIDE SEQUENCE [LARGE SCALE GENOMIC DNA]</scope>
    <source>
        <strain evidence="4 5">FJI-L2-BK-P2</strain>
    </source>
</reference>
<evidence type="ECO:0000313" key="5">
    <source>
        <dbReference type="Proteomes" id="UP001316803"/>
    </source>
</evidence>
<comment type="caution">
    <text evidence="4">The sequence shown here is derived from an EMBL/GenBank/DDBJ whole genome shotgun (WGS) entry which is preliminary data.</text>
</comment>
<dbReference type="PANTHER" id="PTHR11603:SF132">
    <property type="entry name" value="C2H2-TYPE DOMAIN-CONTAINING PROTEIN"/>
    <property type="match status" value="1"/>
</dbReference>
<evidence type="ECO:0000313" key="4">
    <source>
        <dbReference type="EMBL" id="KAK5952064.1"/>
    </source>
</evidence>
<proteinExistence type="predicted"/>
<dbReference type="Proteomes" id="UP001316803">
    <property type="component" value="Unassembled WGS sequence"/>
</dbReference>
<dbReference type="EC" id="6.6.1.1" evidence="1"/>
<dbReference type="EMBL" id="JAKLMC020000017">
    <property type="protein sequence ID" value="KAK5952064.1"/>
    <property type="molecule type" value="Genomic_DNA"/>
</dbReference>
<dbReference type="PANTHER" id="PTHR11603">
    <property type="entry name" value="AAA FAMILY ATPASE"/>
    <property type="match status" value="1"/>
</dbReference>
<evidence type="ECO:0000256" key="2">
    <source>
        <dbReference type="ARBA" id="ARBA00023444"/>
    </source>
</evidence>
<dbReference type="Gene3D" id="1.10.8.80">
    <property type="entry name" value="Magnesium chelatase subunit I, C-Terminal domain"/>
    <property type="match status" value="1"/>
</dbReference>
<protein>
    <recommendedName>
        <fullName evidence="1">magnesium chelatase</fullName>
        <ecNumber evidence="1">6.6.1.1</ecNumber>
    </recommendedName>
</protein>
<comment type="pathway">
    <text evidence="2">Porphyrin-containing compound metabolism.</text>
</comment>
<evidence type="ECO:0000259" key="3">
    <source>
        <dbReference type="Pfam" id="PF17863"/>
    </source>
</evidence>
<name>A0AAN8EC65_9EURO</name>
<dbReference type="Pfam" id="PF17863">
    <property type="entry name" value="AAA_lid_2"/>
    <property type="match status" value="1"/>
</dbReference>
<dbReference type="AlphaFoldDB" id="A0AAN8EC65"/>
<dbReference type="GO" id="GO:0016851">
    <property type="term" value="F:magnesium chelatase activity"/>
    <property type="evidence" value="ECO:0007669"/>
    <property type="project" value="UniProtKB-EC"/>
</dbReference>
<feature type="domain" description="ChlI/MoxR AAA lid" evidence="3">
    <location>
        <begin position="272"/>
        <end position="329"/>
    </location>
</feature>
<evidence type="ECO:0000256" key="1">
    <source>
        <dbReference type="ARBA" id="ARBA00012825"/>
    </source>
</evidence>